<feature type="region of interest" description="Disordered" evidence="5">
    <location>
        <begin position="409"/>
        <end position="429"/>
    </location>
</feature>
<dbReference type="PROSITE" id="PS00194">
    <property type="entry name" value="THIOREDOXIN_1"/>
    <property type="match status" value="1"/>
</dbReference>
<evidence type="ECO:0000313" key="7">
    <source>
        <dbReference type="EMBL" id="MCA5005641.1"/>
    </source>
</evidence>
<dbReference type="SUPFAM" id="SSF52833">
    <property type="entry name" value="Thioredoxin-like"/>
    <property type="match status" value="1"/>
</dbReference>
<dbReference type="Proteomes" id="UP001165302">
    <property type="component" value="Unassembled WGS sequence"/>
</dbReference>
<reference evidence="7" key="1">
    <citation type="submission" date="2020-10" db="EMBL/GenBank/DDBJ databases">
        <authorList>
            <person name="Lu T."/>
            <person name="Wang Q."/>
            <person name="Han X."/>
        </authorList>
    </citation>
    <scope>NUCLEOTIDE SEQUENCE</scope>
    <source>
        <strain evidence="7">WQ 366</strain>
    </source>
</reference>
<sequence>MAQMPSTINGHVNFEKVKKVGLSKILNGRLIEIGTTSVDSSGYFGFRFIPEYEGFYVLNVGAASNQNNLFRFYFKQDQTLNVEFDGSRYSLLGNNSNENKALAVWDKEASVIREKALSLGGNSTFKDFFPEVEALHARLNKLKNINPTGNKRFDSNFGNIVDFDFAYYALTYVFMPKSVHPQKIDFINYYNTFDPDKFLTKDLLNMHYGDRFLSTLIYKKVDLSTKPTYDTMLESIPVAELKGQFALQNLERSKSYDNYLELTEKYQKYFILAEQKARHSTMGAKLIDTKRGVPAYQFKFPDINGNVKSLNDLKGKVVLVDLWATWCGPCRAEEPFWEKLNEEYLGKDVAFVGVSTDKDKGAWEKYVTEKKLKGIQLHAGVANPLSEAYKVTGIPRYILIDKQGNLVSADSPRPSNPSLKTLLDDELKK</sequence>
<dbReference type="InterPro" id="IPR013740">
    <property type="entry name" value="Redoxin"/>
</dbReference>
<dbReference type="Pfam" id="PF08534">
    <property type="entry name" value="Redoxin"/>
    <property type="match status" value="1"/>
</dbReference>
<dbReference type="EMBL" id="JADEYP010000019">
    <property type="protein sequence ID" value="MCA5005641.1"/>
    <property type="molecule type" value="Genomic_DNA"/>
</dbReference>
<evidence type="ECO:0000256" key="4">
    <source>
        <dbReference type="ARBA" id="ARBA00023284"/>
    </source>
</evidence>
<dbReference type="PANTHER" id="PTHR42852">
    <property type="entry name" value="THIOL:DISULFIDE INTERCHANGE PROTEIN DSBE"/>
    <property type="match status" value="1"/>
</dbReference>
<evidence type="ECO:0000313" key="8">
    <source>
        <dbReference type="Proteomes" id="UP001165302"/>
    </source>
</evidence>
<dbReference type="CDD" id="cd02966">
    <property type="entry name" value="TlpA_like_family"/>
    <property type="match status" value="1"/>
</dbReference>
<evidence type="ECO:0000256" key="3">
    <source>
        <dbReference type="ARBA" id="ARBA00023157"/>
    </source>
</evidence>
<comment type="caution">
    <text evidence="7">The sequence shown here is derived from an EMBL/GenBank/DDBJ whole genome shotgun (WGS) entry which is preliminary data.</text>
</comment>
<accession>A0ABS7Z619</accession>
<proteinExistence type="predicted"/>
<dbReference type="InterPro" id="IPR036249">
    <property type="entry name" value="Thioredoxin-like_sf"/>
</dbReference>
<feature type="domain" description="Thioredoxin" evidence="6">
    <location>
        <begin position="289"/>
        <end position="429"/>
    </location>
</feature>
<gene>
    <name evidence="7" type="ORF">IPZ78_10800</name>
</gene>
<dbReference type="PROSITE" id="PS51352">
    <property type="entry name" value="THIOREDOXIN_2"/>
    <property type="match status" value="1"/>
</dbReference>
<evidence type="ECO:0000256" key="5">
    <source>
        <dbReference type="SAM" id="MobiDB-lite"/>
    </source>
</evidence>
<dbReference type="Gene3D" id="3.40.30.10">
    <property type="entry name" value="Glutaredoxin"/>
    <property type="match status" value="1"/>
</dbReference>
<evidence type="ECO:0000256" key="2">
    <source>
        <dbReference type="ARBA" id="ARBA00022748"/>
    </source>
</evidence>
<protein>
    <submittedName>
        <fullName evidence="7">TlpA family protein disulfide reductase</fullName>
    </submittedName>
</protein>
<keyword evidence="2" id="KW-0201">Cytochrome c-type biogenesis</keyword>
<evidence type="ECO:0000256" key="1">
    <source>
        <dbReference type="ARBA" id="ARBA00004196"/>
    </source>
</evidence>
<evidence type="ECO:0000259" key="6">
    <source>
        <dbReference type="PROSITE" id="PS51352"/>
    </source>
</evidence>
<dbReference type="InterPro" id="IPR013766">
    <property type="entry name" value="Thioredoxin_domain"/>
</dbReference>
<keyword evidence="4" id="KW-0676">Redox-active center</keyword>
<comment type="subcellular location">
    <subcellularLocation>
        <location evidence="1">Cell envelope</location>
    </subcellularLocation>
</comment>
<keyword evidence="8" id="KW-1185">Reference proteome</keyword>
<organism evidence="7 8">
    <name type="scientific">Sphingobacterium bovistauri</name>
    <dbReference type="NCBI Taxonomy" id="2781959"/>
    <lineage>
        <taxon>Bacteria</taxon>
        <taxon>Pseudomonadati</taxon>
        <taxon>Bacteroidota</taxon>
        <taxon>Sphingobacteriia</taxon>
        <taxon>Sphingobacteriales</taxon>
        <taxon>Sphingobacteriaceae</taxon>
        <taxon>Sphingobacterium</taxon>
    </lineage>
</organism>
<keyword evidence="3" id="KW-1015">Disulfide bond</keyword>
<name>A0ABS7Z619_9SPHI</name>
<dbReference type="PANTHER" id="PTHR42852:SF6">
    <property type="entry name" value="THIOL:DISULFIDE INTERCHANGE PROTEIN DSBE"/>
    <property type="match status" value="1"/>
</dbReference>
<dbReference type="InterPro" id="IPR050553">
    <property type="entry name" value="Thioredoxin_ResA/DsbE_sf"/>
</dbReference>
<dbReference type="InterPro" id="IPR017937">
    <property type="entry name" value="Thioredoxin_CS"/>
</dbReference>